<comment type="caution">
    <text evidence="2">The sequence shown here is derived from an EMBL/GenBank/DDBJ whole genome shotgun (WGS) entry which is preliminary data.</text>
</comment>
<gene>
    <name evidence="2" type="ORF">Dsin_029067</name>
</gene>
<dbReference type="Proteomes" id="UP001281410">
    <property type="component" value="Unassembled WGS sequence"/>
</dbReference>
<evidence type="ECO:0008006" key="4">
    <source>
        <dbReference type="Google" id="ProtNLM"/>
    </source>
</evidence>
<evidence type="ECO:0000313" key="3">
    <source>
        <dbReference type="Proteomes" id="UP001281410"/>
    </source>
</evidence>
<evidence type="ECO:0000256" key="1">
    <source>
        <dbReference type="SAM" id="MobiDB-lite"/>
    </source>
</evidence>
<feature type="compositionally biased region" description="Basic residues" evidence="1">
    <location>
        <begin position="210"/>
        <end position="221"/>
    </location>
</feature>
<organism evidence="2 3">
    <name type="scientific">Dipteronia sinensis</name>
    <dbReference type="NCBI Taxonomy" id="43782"/>
    <lineage>
        <taxon>Eukaryota</taxon>
        <taxon>Viridiplantae</taxon>
        <taxon>Streptophyta</taxon>
        <taxon>Embryophyta</taxon>
        <taxon>Tracheophyta</taxon>
        <taxon>Spermatophyta</taxon>
        <taxon>Magnoliopsida</taxon>
        <taxon>eudicotyledons</taxon>
        <taxon>Gunneridae</taxon>
        <taxon>Pentapetalae</taxon>
        <taxon>rosids</taxon>
        <taxon>malvids</taxon>
        <taxon>Sapindales</taxon>
        <taxon>Sapindaceae</taxon>
        <taxon>Hippocastanoideae</taxon>
        <taxon>Acereae</taxon>
        <taxon>Dipteronia</taxon>
    </lineage>
</organism>
<protein>
    <recommendedName>
        <fullName evidence="4">DUF4283 domain-containing protein</fullName>
    </recommendedName>
</protein>
<dbReference type="AlphaFoldDB" id="A0AAE0DV50"/>
<feature type="region of interest" description="Disordered" evidence="1">
    <location>
        <begin position="198"/>
        <end position="233"/>
    </location>
</feature>
<keyword evidence="3" id="KW-1185">Reference proteome</keyword>
<name>A0AAE0DV50_9ROSI</name>
<accession>A0AAE0DV50</accession>
<evidence type="ECO:0000313" key="2">
    <source>
        <dbReference type="EMBL" id="KAK3189506.1"/>
    </source>
</evidence>
<proteinExistence type="predicted"/>
<sequence length="391" mass="44130">MKIISYARVCIEIDAPCELVDSFDLFMGDNLGPNLGESVEILVEYKWKPKICTECNSFGHSITTCLKLKPLYPPSVMDFDPKPKQEWRRVTKGVATQIPLPCMNLEPLPLDEVISALNSEIEPYLCPTNLPIKIQCNDLSKESIVYISNKFSALDENGFNAPSKESVIDCSVDDSPTTASPDHSLWLSRMRNIDGVPIIGLSSPSESSSNKKKKKKKRTAKKGNDNNSQVKRSNGCISKKLDRVIVNNEWLVKFEHSEASFLPPSISDHYPSVVKLGLPGNKKNYPFKFFNFLMDREDFLPLVESVWQEQVHGTMQFKLCSKLHNLKKALKTLNNDNVEDVATKSIEAKAALDACQLLLDIQPLDTNLKMRENELINEYTLSLQAEEDLFR</sequence>
<reference evidence="2" key="1">
    <citation type="journal article" date="2023" name="Plant J.">
        <title>Genome sequences and population genomics provide insights into the demographic history, inbreeding, and mutation load of two 'living fossil' tree species of Dipteronia.</title>
        <authorList>
            <person name="Feng Y."/>
            <person name="Comes H.P."/>
            <person name="Chen J."/>
            <person name="Zhu S."/>
            <person name="Lu R."/>
            <person name="Zhang X."/>
            <person name="Li P."/>
            <person name="Qiu J."/>
            <person name="Olsen K.M."/>
            <person name="Qiu Y."/>
        </authorList>
    </citation>
    <scope>NUCLEOTIDE SEQUENCE</scope>
    <source>
        <strain evidence="2">NBL</strain>
    </source>
</reference>
<dbReference type="PANTHER" id="PTHR33710:SF77">
    <property type="entry name" value="DNASE I-LIKE SUPERFAMILY PROTEIN"/>
    <property type="match status" value="1"/>
</dbReference>
<dbReference type="EMBL" id="JANJYJ010000009">
    <property type="protein sequence ID" value="KAK3189506.1"/>
    <property type="molecule type" value="Genomic_DNA"/>
</dbReference>
<dbReference type="PANTHER" id="PTHR33710">
    <property type="entry name" value="BNAC02G09200D PROTEIN"/>
    <property type="match status" value="1"/>
</dbReference>